<accession>A0A1E3V6H5</accession>
<reference evidence="2" key="1">
    <citation type="submission" date="2016-05" db="EMBL/GenBank/DDBJ databases">
        <authorList>
            <person name="Li Y."/>
        </authorList>
    </citation>
    <scope>NUCLEOTIDE SEQUENCE [LARGE SCALE GENOMIC DNA]</scope>
    <source>
        <strain evidence="2">YIC4027</strain>
    </source>
</reference>
<sequence length="397" mass="42037">MMNARKIRLMMAGAAFLTLAGPAFALDGADMVRKLSAALELNGSKLSFDKAEADGDTVTVTGVKLQVAAKPGQSFDIGQVTFEGVEEADDGGYYAETVSFPDVDAKDGKDAISLKDIAIGGLDIPGDPSGDTINDILLYESFSTGPLVLTVKGKEAFTISSMEGNLTRQENDAGFDFDAIIAGVQADLSEMDDAKAKEAIEKLGLQQIDGKITMKGSWELKSGNLALEEYALDFQNIGRLNITMDFSGYTLEFLKSMQEAVKAAEANPNKKEAEQAMGLAMLGLMQQLTFNSASIRFDDASITKKALDFAGSQQGVTGEQLAQSLKGLVPIMMAQFNLPELQNQVTAAVNAYLDSPKSLTISAEPEKPVPFPMIMGAAMGAPNTLPSVLGVTVAAND</sequence>
<name>A0A1E3V6H5_9HYPH</name>
<gene>
    <name evidence="1" type="ORF">A8M32_22700</name>
</gene>
<keyword evidence="2" id="KW-1185">Reference proteome</keyword>
<comment type="caution">
    <text evidence="1">The sequence shown here is derived from an EMBL/GenBank/DDBJ whole genome shotgun (WGS) entry which is preliminary data.</text>
</comment>
<dbReference type="AlphaFoldDB" id="A0A1E3V6H5"/>
<dbReference type="RefSeq" id="WP_069460649.1">
    <property type="nucleotide sequence ID" value="NZ_CP034909.1"/>
</dbReference>
<evidence type="ECO:0000313" key="1">
    <source>
        <dbReference type="EMBL" id="ODR89252.1"/>
    </source>
</evidence>
<protein>
    <submittedName>
        <fullName evidence="1">Uncharacterized protein</fullName>
    </submittedName>
</protein>
<proteinExistence type="predicted"/>
<dbReference type="STRING" id="1752398.A8M32_22700"/>
<organism evidence="1 2">
    <name type="scientific">Sinorhizobium alkalisoli</name>
    <dbReference type="NCBI Taxonomy" id="1752398"/>
    <lineage>
        <taxon>Bacteria</taxon>
        <taxon>Pseudomonadati</taxon>
        <taxon>Pseudomonadota</taxon>
        <taxon>Alphaproteobacteria</taxon>
        <taxon>Hyphomicrobiales</taxon>
        <taxon>Rhizobiaceae</taxon>
        <taxon>Sinorhizobium/Ensifer group</taxon>
        <taxon>Sinorhizobium</taxon>
    </lineage>
</organism>
<evidence type="ECO:0000313" key="2">
    <source>
        <dbReference type="Proteomes" id="UP000094342"/>
    </source>
</evidence>
<dbReference type="OrthoDB" id="7824623at2"/>
<dbReference type="Proteomes" id="UP000094342">
    <property type="component" value="Unassembled WGS sequence"/>
</dbReference>
<dbReference type="EMBL" id="LYBW01000062">
    <property type="protein sequence ID" value="ODR89252.1"/>
    <property type="molecule type" value="Genomic_DNA"/>
</dbReference>